<organism evidence="1 2">
    <name type="scientific">Colocasia esculenta</name>
    <name type="common">Wild taro</name>
    <name type="synonym">Arum esculentum</name>
    <dbReference type="NCBI Taxonomy" id="4460"/>
    <lineage>
        <taxon>Eukaryota</taxon>
        <taxon>Viridiplantae</taxon>
        <taxon>Streptophyta</taxon>
        <taxon>Embryophyta</taxon>
        <taxon>Tracheophyta</taxon>
        <taxon>Spermatophyta</taxon>
        <taxon>Magnoliopsida</taxon>
        <taxon>Liliopsida</taxon>
        <taxon>Araceae</taxon>
        <taxon>Aroideae</taxon>
        <taxon>Colocasieae</taxon>
        <taxon>Colocasia</taxon>
    </lineage>
</organism>
<comment type="caution">
    <text evidence="1">The sequence shown here is derived from an EMBL/GenBank/DDBJ whole genome shotgun (WGS) entry which is preliminary data.</text>
</comment>
<dbReference type="Proteomes" id="UP000652761">
    <property type="component" value="Unassembled WGS sequence"/>
</dbReference>
<keyword evidence="2" id="KW-1185">Reference proteome</keyword>
<proteinExistence type="predicted"/>
<reference evidence="1" key="1">
    <citation type="submission" date="2017-07" db="EMBL/GenBank/DDBJ databases">
        <title>Taro Niue Genome Assembly and Annotation.</title>
        <authorList>
            <person name="Atibalentja N."/>
            <person name="Keating K."/>
            <person name="Fields C.J."/>
        </authorList>
    </citation>
    <scope>NUCLEOTIDE SEQUENCE</scope>
    <source>
        <strain evidence="1">Niue_2</strain>
        <tissue evidence="1">Leaf</tissue>
    </source>
</reference>
<sequence length="65" mass="6897">MTCSPYRFRRPGGIQGAVPNGNCIYALSIITFHAIRCSARVWRRRPALALTAAGHGVAGGSPDLS</sequence>
<dbReference type="EMBL" id="NMUH01003311">
    <property type="protein sequence ID" value="MQM04926.1"/>
    <property type="molecule type" value="Genomic_DNA"/>
</dbReference>
<evidence type="ECO:0000313" key="1">
    <source>
        <dbReference type="EMBL" id="MQM04926.1"/>
    </source>
</evidence>
<accession>A0A843WAN2</accession>
<protein>
    <submittedName>
        <fullName evidence="1">Uncharacterized protein</fullName>
    </submittedName>
</protein>
<dbReference type="AlphaFoldDB" id="A0A843WAN2"/>
<name>A0A843WAN2_COLES</name>
<gene>
    <name evidence="1" type="ORF">Taro_037731</name>
</gene>
<evidence type="ECO:0000313" key="2">
    <source>
        <dbReference type="Proteomes" id="UP000652761"/>
    </source>
</evidence>